<dbReference type="InterPro" id="IPR005552">
    <property type="entry name" value="Scramblase"/>
</dbReference>
<comment type="similarity">
    <text evidence="1 2">Belongs to the phospholipid scramblase family.</text>
</comment>
<dbReference type="GO" id="GO:0005886">
    <property type="term" value="C:plasma membrane"/>
    <property type="evidence" value="ECO:0007669"/>
    <property type="project" value="TreeGrafter"/>
</dbReference>
<dbReference type="InterPro" id="IPR025659">
    <property type="entry name" value="Tubby-like_C"/>
</dbReference>
<evidence type="ECO:0000256" key="2">
    <source>
        <dbReference type="RuleBase" id="RU363116"/>
    </source>
</evidence>
<keyword evidence="2" id="KW-0564">Palmitate</keyword>
<dbReference type="SUPFAM" id="SSF54518">
    <property type="entry name" value="Tubby C-terminal domain-like"/>
    <property type="match status" value="1"/>
</dbReference>
<evidence type="ECO:0000256" key="1">
    <source>
        <dbReference type="ARBA" id="ARBA00005350"/>
    </source>
</evidence>
<keyword evidence="2" id="KW-0449">Lipoprotein</keyword>
<dbReference type="GO" id="GO:0017128">
    <property type="term" value="F:phospholipid scramblase activity"/>
    <property type="evidence" value="ECO:0007669"/>
    <property type="project" value="InterPro"/>
</dbReference>
<keyword evidence="2" id="KW-0106">Calcium</keyword>
<reference evidence="3 4" key="1">
    <citation type="submission" date="2018-11" db="EMBL/GenBank/DDBJ databases">
        <authorList>
            <consortium name="Pathogen Informatics"/>
        </authorList>
    </citation>
    <scope>NUCLEOTIDE SEQUENCE [LARGE SCALE GENOMIC DNA]</scope>
</reference>
<dbReference type="Proteomes" id="UP000274504">
    <property type="component" value="Unassembled WGS sequence"/>
</dbReference>
<organism evidence="3 4">
    <name type="scientific">Hymenolepis diminuta</name>
    <name type="common">Rat tapeworm</name>
    <dbReference type="NCBI Taxonomy" id="6216"/>
    <lineage>
        <taxon>Eukaryota</taxon>
        <taxon>Metazoa</taxon>
        <taxon>Spiralia</taxon>
        <taxon>Lophotrochozoa</taxon>
        <taxon>Platyhelminthes</taxon>
        <taxon>Cestoda</taxon>
        <taxon>Eucestoda</taxon>
        <taxon>Cyclophyllidea</taxon>
        <taxon>Hymenolepididae</taxon>
        <taxon>Hymenolepis</taxon>
    </lineage>
</organism>
<evidence type="ECO:0000313" key="3">
    <source>
        <dbReference type="EMBL" id="VDL42292.1"/>
    </source>
</evidence>
<comment type="cofactor">
    <cofactor evidence="2">
        <name>Ca(2+)</name>
        <dbReference type="ChEBI" id="CHEBI:29108"/>
    </cofactor>
</comment>
<dbReference type="OrthoDB" id="191150at2759"/>
<dbReference type="PANTHER" id="PTHR23248:SF9">
    <property type="entry name" value="PHOSPHOLIPID SCRAMBLASE"/>
    <property type="match status" value="1"/>
</dbReference>
<evidence type="ECO:0000313" key="4">
    <source>
        <dbReference type="Proteomes" id="UP000274504"/>
    </source>
</evidence>
<name>A0A3P6Y607_HYMDI</name>
<dbReference type="PANTHER" id="PTHR23248">
    <property type="entry name" value="PHOSPHOLIPID SCRAMBLASE-RELATED"/>
    <property type="match status" value="1"/>
</dbReference>
<dbReference type="Pfam" id="PF03803">
    <property type="entry name" value="Scramblase"/>
    <property type="match status" value="1"/>
</dbReference>
<sequence length="101" mass="11572">MDPNDNVLLRISGPHSCYLLCFPRLPFTDGLQFKIQSADCQAELGTIRKEWSGFMREMFTDADDFSVTFPPDLDSRVKALVISAVFLLDFTYFENNHKQTS</sequence>
<dbReference type="EMBL" id="UYSG01001378">
    <property type="protein sequence ID" value="VDL42292.1"/>
    <property type="molecule type" value="Genomic_DNA"/>
</dbReference>
<accession>A0A3P6Y607</accession>
<dbReference type="AlphaFoldDB" id="A0A3P6Y607"/>
<proteinExistence type="inferred from homology"/>
<gene>
    <name evidence="3" type="ORF">HDID_LOCUS4003</name>
</gene>
<comment type="function">
    <text evidence="2">May mediate accelerated ATP-independent bidirectional transbilayer migration of phospholipids upon binding calcium ions that results in a loss of phospholipid asymmetry in the plasma membrane.</text>
</comment>
<protein>
    <recommendedName>
        <fullName evidence="2">Phospholipid scramblase</fullName>
    </recommendedName>
</protein>